<proteinExistence type="predicted"/>
<evidence type="ECO:0000313" key="1">
    <source>
        <dbReference type="EMBL" id="UVC54363.1"/>
    </source>
</evidence>
<dbReference type="EMBL" id="CP056066">
    <property type="protein sequence ID" value="UVC54363.1"/>
    <property type="molecule type" value="Genomic_DNA"/>
</dbReference>
<gene>
    <name evidence="1" type="ORF">MACJ_003905</name>
</gene>
<organism evidence="1 2">
    <name type="scientific">Theileria orientalis</name>
    <dbReference type="NCBI Taxonomy" id="68886"/>
    <lineage>
        <taxon>Eukaryota</taxon>
        <taxon>Sar</taxon>
        <taxon>Alveolata</taxon>
        <taxon>Apicomplexa</taxon>
        <taxon>Aconoidasida</taxon>
        <taxon>Piroplasmida</taxon>
        <taxon>Theileriidae</taxon>
        <taxon>Theileria</taxon>
    </lineage>
</organism>
<protein>
    <submittedName>
        <fullName evidence="1">Glycogen synthase kinase</fullName>
    </submittedName>
</protein>
<dbReference type="GO" id="GO:0016301">
    <property type="term" value="F:kinase activity"/>
    <property type="evidence" value="ECO:0007669"/>
    <property type="project" value="UniProtKB-KW"/>
</dbReference>
<name>A0A976XIK3_THEOR</name>
<reference evidence="1" key="1">
    <citation type="submission" date="2022-07" db="EMBL/GenBank/DDBJ databases">
        <title>Evaluation of T. orientalis genome assembly methods using nanopore sequencing and analysis of variation between genomes.</title>
        <authorList>
            <person name="Yam J."/>
            <person name="Micallef M.L."/>
            <person name="Liu M."/>
            <person name="Djordjevic S.P."/>
            <person name="Bogema D.R."/>
            <person name="Jenkins C."/>
        </authorList>
    </citation>
    <scope>NUCLEOTIDE SEQUENCE</scope>
    <source>
        <strain evidence="1">Fish Creek</strain>
    </source>
</reference>
<evidence type="ECO:0000313" key="2">
    <source>
        <dbReference type="Proteomes" id="UP000244803"/>
    </source>
</evidence>
<dbReference type="Proteomes" id="UP000244803">
    <property type="component" value="Chromosome 3"/>
</dbReference>
<accession>A0A976XIK3</accession>
<sequence length="161" mass="18820">MDQFDLYLSQLRKAYHTDSKSTKFDTCLPIIDKLKDLTAHYNLSNTSVDKDSLFKIRIFLETAALIFLESSDTDNFRCIYSNCSNWTCNTTHRINRTHPETLDFVSYYNQYKLQQDALTHPFFTDLFDCPQVDGYNDVFSHTTRNSRDDNVVYVISVNLVP</sequence>
<dbReference type="AlphaFoldDB" id="A0A976XIK3"/>
<keyword evidence="1" id="KW-0808">Transferase</keyword>
<keyword evidence="1" id="KW-0418">Kinase</keyword>